<evidence type="ECO:0000313" key="3">
    <source>
        <dbReference type="Proteomes" id="UP000820818"/>
    </source>
</evidence>
<dbReference type="Proteomes" id="UP000820818">
    <property type="component" value="Linkage Group LG2"/>
</dbReference>
<protein>
    <submittedName>
        <fullName evidence="2">Uncharacterized protein</fullName>
    </submittedName>
</protein>
<keyword evidence="3" id="KW-1185">Reference proteome</keyword>
<proteinExistence type="predicted"/>
<name>A0AAD5KZR3_9CRUS</name>
<sequence>MLVSGWLSSTSFHVIALGVGKNLIFFLRSLGHLNSKKVEAKSAWVVVDSTSRSPVNANSPCDKRISFQLRSNLREKKRHGAAGIIALTVQVRYKANELETTHRKLIPKVPVVPLTLPGGKHRPNTNGMRSNQSKKPLLGSLRNN</sequence>
<dbReference type="AlphaFoldDB" id="A0AAD5KZR3"/>
<gene>
    <name evidence="2" type="ORF">GHT06_010920</name>
</gene>
<evidence type="ECO:0000256" key="1">
    <source>
        <dbReference type="SAM" id="MobiDB-lite"/>
    </source>
</evidence>
<organism evidence="2 3">
    <name type="scientific">Daphnia sinensis</name>
    <dbReference type="NCBI Taxonomy" id="1820382"/>
    <lineage>
        <taxon>Eukaryota</taxon>
        <taxon>Metazoa</taxon>
        <taxon>Ecdysozoa</taxon>
        <taxon>Arthropoda</taxon>
        <taxon>Crustacea</taxon>
        <taxon>Branchiopoda</taxon>
        <taxon>Diplostraca</taxon>
        <taxon>Cladocera</taxon>
        <taxon>Anomopoda</taxon>
        <taxon>Daphniidae</taxon>
        <taxon>Daphnia</taxon>
        <taxon>Daphnia similis group</taxon>
    </lineage>
</organism>
<feature type="compositionally biased region" description="Polar residues" evidence="1">
    <location>
        <begin position="124"/>
        <end position="134"/>
    </location>
</feature>
<comment type="caution">
    <text evidence="2">The sequence shown here is derived from an EMBL/GenBank/DDBJ whole genome shotgun (WGS) entry which is preliminary data.</text>
</comment>
<dbReference type="EMBL" id="WJBH02000002">
    <property type="protein sequence ID" value="KAI9563457.1"/>
    <property type="molecule type" value="Genomic_DNA"/>
</dbReference>
<feature type="region of interest" description="Disordered" evidence="1">
    <location>
        <begin position="115"/>
        <end position="144"/>
    </location>
</feature>
<evidence type="ECO:0000313" key="2">
    <source>
        <dbReference type="EMBL" id="KAI9563457.1"/>
    </source>
</evidence>
<accession>A0AAD5KZR3</accession>
<reference evidence="2 3" key="1">
    <citation type="submission" date="2022-05" db="EMBL/GenBank/DDBJ databases">
        <title>A multi-omics perspective on studying reproductive biology in Daphnia sinensis.</title>
        <authorList>
            <person name="Jia J."/>
        </authorList>
    </citation>
    <scope>NUCLEOTIDE SEQUENCE [LARGE SCALE GENOMIC DNA]</scope>
    <source>
        <strain evidence="2 3">WSL</strain>
    </source>
</reference>